<dbReference type="Pfam" id="PF05099">
    <property type="entry name" value="TerB"/>
    <property type="match status" value="1"/>
</dbReference>
<dbReference type="InterPro" id="IPR007791">
    <property type="entry name" value="DjlA_N"/>
</dbReference>
<dbReference type="SUPFAM" id="SSF158682">
    <property type="entry name" value="TerB-like"/>
    <property type="match status" value="1"/>
</dbReference>
<dbReference type="Proteomes" id="UP000617145">
    <property type="component" value="Unassembled WGS sequence"/>
</dbReference>
<evidence type="ECO:0000259" key="1">
    <source>
        <dbReference type="Pfam" id="PF05099"/>
    </source>
</evidence>
<dbReference type="InterPro" id="IPR029024">
    <property type="entry name" value="TerB-like"/>
</dbReference>
<sequence>MFERLKQFFHAKQAPATPLPELDAAHALGALLVEVAIVDSAYLFEEIEQIDRILAAAYGLKPLAAAKMRAECERLAFATPSIETMAERIRDGVDYEHRLLAVEALWRVVLADGLSDEREDELLELIEGHLGVSPEDADAAADRAAEALEREED</sequence>
<reference evidence="2" key="2">
    <citation type="submission" date="2020-09" db="EMBL/GenBank/DDBJ databases">
        <authorList>
            <person name="Sun Q."/>
            <person name="Zhou Y."/>
        </authorList>
    </citation>
    <scope>NUCLEOTIDE SEQUENCE</scope>
    <source>
        <strain evidence="2">CGMCC 1.15762</strain>
    </source>
</reference>
<gene>
    <name evidence="2" type="ORF">GCM10011415_05980</name>
</gene>
<dbReference type="CDD" id="cd07313">
    <property type="entry name" value="terB_like_2"/>
    <property type="match status" value="1"/>
</dbReference>
<name>A0A8J3EFA1_9RHOB</name>
<reference evidence="2" key="1">
    <citation type="journal article" date="2014" name="Int. J. Syst. Evol. Microbiol.">
        <title>Complete genome sequence of Corynebacterium casei LMG S-19264T (=DSM 44701T), isolated from a smear-ripened cheese.</title>
        <authorList>
            <consortium name="US DOE Joint Genome Institute (JGI-PGF)"/>
            <person name="Walter F."/>
            <person name="Albersmeier A."/>
            <person name="Kalinowski J."/>
            <person name="Ruckert C."/>
        </authorList>
    </citation>
    <scope>NUCLEOTIDE SEQUENCE</scope>
    <source>
        <strain evidence="2">CGMCC 1.15762</strain>
    </source>
</reference>
<keyword evidence="3" id="KW-1185">Reference proteome</keyword>
<evidence type="ECO:0000313" key="3">
    <source>
        <dbReference type="Proteomes" id="UP000617145"/>
    </source>
</evidence>
<dbReference type="AlphaFoldDB" id="A0A8J3EFA1"/>
<dbReference type="RefSeq" id="WP_188788631.1">
    <property type="nucleotide sequence ID" value="NZ_BMJV01000001.1"/>
</dbReference>
<evidence type="ECO:0000313" key="2">
    <source>
        <dbReference type="EMBL" id="GGG62484.1"/>
    </source>
</evidence>
<organism evidence="2 3">
    <name type="scientific">Salipiger pallidus</name>
    <dbReference type="NCBI Taxonomy" id="1775170"/>
    <lineage>
        <taxon>Bacteria</taxon>
        <taxon>Pseudomonadati</taxon>
        <taxon>Pseudomonadota</taxon>
        <taxon>Alphaproteobacteria</taxon>
        <taxon>Rhodobacterales</taxon>
        <taxon>Roseobacteraceae</taxon>
        <taxon>Salipiger</taxon>
    </lineage>
</organism>
<protein>
    <recommendedName>
        <fullName evidence="1">Co-chaperone DjlA N-terminal domain-containing protein</fullName>
    </recommendedName>
</protein>
<dbReference type="Gene3D" id="1.10.3680.10">
    <property type="entry name" value="TerB-like"/>
    <property type="match status" value="1"/>
</dbReference>
<dbReference type="EMBL" id="BMJV01000001">
    <property type="protein sequence ID" value="GGG62484.1"/>
    <property type="molecule type" value="Genomic_DNA"/>
</dbReference>
<comment type="caution">
    <text evidence="2">The sequence shown here is derived from an EMBL/GenBank/DDBJ whole genome shotgun (WGS) entry which is preliminary data.</text>
</comment>
<proteinExistence type="predicted"/>
<feature type="domain" description="Co-chaperone DjlA N-terminal" evidence="1">
    <location>
        <begin position="27"/>
        <end position="140"/>
    </location>
</feature>
<accession>A0A8J3EFA1</accession>